<protein>
    <recommendedName>
        <fullName evidence="3">Solute-binding protein family 3/N-terminal domain-containing protein</fullName>
    </recommendedName>
</protein>
<evidence type="ECO:0000313" key="1">
    <source>
        <dbReference type="EMBL" id="AUN99210.1"/>
    </source>
</evidence>
<dbReference type="EMBL" id="CP025704">
    <property type="protein sequence ID" value="AUN99210.1"/>
    <property type="molecule type" value="Genomic_DNA"/>
</dbReference>
<dbReference type="AlphaFoldDB" id="A0A2K9NUM4"/>
<dbReference type="Gene3D" id="3.40.190.10">
    <property type="entry name" value="Periplasmic binding protein-like II"/>
    <property type="match status" value="2"/>
</dbReference>
<organism evidence="1 2">
    <name type="scientific">Bacteriovorax stolpii</name>
    <name type="common">Bdellovibrio stolpii</name>
    <dbReference type="NCBI Taxonomy" id="960"/>
    <lineage>
        <taxon>Bacteria</taxon>
        <taxon>Pseudomonadati</taxon>
        <taxon>Bdellovibrionota</taxon>
        <taxon>Bacteriovoracia</taxon>
        <taxon>Bacteriovoracales</taxon>
        <taxon>Bacteriovoracaceae</taxon>
        <taxon>Bacteriovorax</taxon>
    </lineage>
</organism>
<accession>A0A2K9NUM4</accession>
<dbReference type="KEGG" id="bsto:C0V70_14075"/>
<keyword evidence="2" id="KW-1185">Reference proteome</keyword>
<name>A0A2K9NUM4_BACTC</name>
<proteinExistence type="predicted"/>
<dbReference type="RefSeq" id="WP_102244501.1">
    <property type="nucleotide sequence ID" value="NZ_CP025704.1"/>
</dbReference>
<dbReference type="SUPFAM" id="SSF53850">
    <property type="entry name" value="Periplasmic binding protein-like II"/>
    <property type="match status" value="1"/>
</dbReference>
<gene>
    <name evidence="1" type="ORF">C0V70_14075</name>
</gene>
<dbReference type="Proteomes" id="UP000235584">
    <property type="component" value="Chromosome"/>
</dbReference>
<reference evidence="1 2" key="1">
    <citation type="submission" date="2018-01" db="EMBL/GenBank/DDBJ databases">
        <title>Complete genome sequence of Bacteriovorax stolpii DSM12778.</title>
        <authorList>
            <person name="Tang B."/>
            <person name="Chang J."/>
        </authorList>
    </citation>
    <scope>NUCLEOTIDE SEQUENCE [LARGE SCALE GENOMIC DNA]</scope>
    <source>
        <strain evidence="1 2">DSM 12778</strain>
    </source>
</reference>
<evidence type="ECO:0008006" key="3">
    <source>
        <dbReference type="Google" id="ProtNLM"/>
    </source>
</evidence>
<evidence type="ECO:0000313" key="2">
    <source>
        <dbReference type="Proteomes" id="UP000235584"/>
    </source>
</evidence>
<sequence>MLIILSLNAQAKATDKSIVVRVGGYDFAPFVEKEGSEGVVRELIAKLNNTQKKYHFEFVYTSPNRRYKDFKLRKFDMIFFEDESWGWKDRKINYARTGILTQGEEMAIALKYDRDQSYFDNLDKKKVRIILGFHYQITDMKTDQDRILKKGIEQGRNYHENVMDLLDKKIDITYVNSLYLKRMFELDKELKEKILVAPKPDHSFVLRGLIHPSSPITVSELEKLGLNKMVED</sequence>